<protein>
    <recommendedName>
        <fullName evidence="2">Protein MIX23</fullName>
    </recommendedName>
    <alternativeName>
        <fullName evidence="3">Coiled-coil domain-containing protein 58</fullName>
    </alternativeName>
</protein>
<comment type="similarity">
    <text evidence="1">Belongs to the MIX23 family.</text>
</comment>
<evidence type="ECO:0000256" key="1">
    <source>
        <dbReference type="ARBA" id="ARBA00024204"/>
    </source>
</evidence>
<dbReference type="STRING" id="623744.A0A553QLD7"/>
<evidence type="ECO:0000256" key="3">
    <source>
        <dbReference type="ARBA" id="ARBA00030733"/>
    </source>
</evidence>
<evidence type="ECO:0000313" key="5">
    <source>
        <dbReference type="Proteomes" id="UP000316079"/>
    </source>
</evidence>
<dbReference type="InterPro" id="IPR019171">
    <property type="entry name" value="MIX23"/>
</dbReference>
<proteinExistence type="inferred from homology"/>
<dbReference type="EMBL" id="SRMA01025806">
    <property type="protein sequence ID" value="TRY90804.1"/>
    <property type="molecule type" value="Genomic_DNA"/>
</dbReference>
<accession>A0A553QLD7</accession>
<dbReference type="Pfam" id="PF09774">
    <property type="entry name" value="MIX23"/>
    <property type="match status" value="1"/>
</dbReference>
<dbReference type="PANTHER" id="PTHR31905:SF2">
    <property type="entry name" value="PROTEIN MIX23"/>
    <property type="match status" value="1"/>
</dbReference>
<gene>
    <name evidence="4" type="ORF">DNTS_028618</name>
</gene>
<dbReference type="PANTHER" id="PTHR31905">
    <property type="entry name" value="COILED-COIL DOMAIN-CONTAINING PROTEIN 58"/>
    <property type="match status" value="1"/>
</dbReference>
<keyword evidence="5" id="KW-1185">Reference proteome</keyword>
<dbReference type="OrthoDB" id="5593818at2759"/>
<evidence type="ECO:0000256" key="2">
    <source>
        <dbReference type="ARBA" id="ARBA00024228"/>
    </source>
</evidence>
<evidence type="ECO:0000313" key="4">
    <source>
        <dbReference type="EMBL" id="TRY90804.1"/>
    </source>
</evidence>
<sequence>MAASSGVLNCEDFSLFQYYIIDVPSFVLQEVLKVMRTIDDRIVHALNTTVPTASFSGKVDATQTCKELYESLMEAHLSRDKAIKSCIKETSAAVSQLCVERAKNGDDLSITKQLRKEQTKLKLMQSELNVEEVVNDQSLKVFKERCRIHYTPPKVK</sequence>
<comment type="caution">
    <text evidence="4">The sequence shown here is derived from an EMBL/GenBank/DDBJ whole genome shotgun (WGS) entry which is preliminary data.</text>
</comment>
<dbReference type="GO" id="GO:0005758">
    <property type="term" value="C:mitochondrial intermembrane space"/>
    <property type="evidence" value="ECO:0007669"/>
    <property type="project" value="InterPro"/>
</dbReference>
<name>A0A553QLD7_9TELE</name>
<dbReference type="Proteomes" id="UP000316079">
    <property type="component" value="Unassembled WGS sequence"/>
</dbReference>
<reference evidence="4 5" key="1">
    <citation type="journal article" date="2019" name="Sci. Data">
        <title>Hybrid genome assembly and annotation of Danionella translucida.</title>
        <authorList>
            <person name="Kadobianskyi M."/>
            <person name="Schulze L."/>
            <person name="Schuelke M."/>
            <person name="Judkewitz B."/>
        </authorList>
    </citation>
    <scope>NUCLEOTIDE SEQUENCE [LARGE SCALE GENOMIC DNA]</scope>
    <source>
        <strain evidence="4 5">Bolton</strain>
    </source>
</reference>
<dbReference type="AlphaFoldDB" id="A0A553QLD7"/>
<organism evidence="4 5">
    <name type="scientific">Danionella cerebrum</name>
    <dbReference type="NCBI Taxonomy" id="2873325"/>
    <lineage>
        <taxon>Eukaryota</taxon>
        <taxon>Metazoa</taxon>
        <taxon>Chordata</taxon>
        <taxon>Craniata</taxon>
        <taxon>Vertebrata</taxon>
        <taxon>Euteleostomi</taxon>
        <taxon>Actinopterygii</taxon>
        <taxon>Neopterygii</taxon>
        <taxon>Teleostei</taxon>
        <taxon>Ostariophysi</taxon>
        <taxon>Cypriniformes</taxon>
        <taxon>Danionidae</taxon>
        <taxon>Danioninae</taxon>
        <taxon>Danionella</taxon>
    </lineage>
</organism>